<feature type="region of interest" description="Disordered" evidence="1">
    <location>
        <begin position="236"/>
        <end position="282"/>
    </location>
</feature>
<protein>
    <submittedName>
        <fullName evidence="2">Uncharacterized protein</fullName>
    </submittedName>
</protein>
<dbReference type="EMBL" id="BLLK01000045">
    <property type="protein sequence ID" value="GFH51669.1"/>
    <property type="molecule type" value="Genomic_DNA"/>
</dbReference>
<organism evidence="2 3">
    <name type="scientific">Chaetoceros tenuissimus</name>
    <dbReference type="NCBI Taxonomy" id="426638"/>
    <lineage>
        <taxon>Eukaryota</taxon>
        <taxon>Sar</taxon>
        <taxon>Stramenopiles</taxon>
        <taxon>Ochrophyta</taxon>
        <taxon>Bacillariophyta</taxon>
        <taxon>Coscinodiscophyceae</taxon>
        <taxon>Chaetocerotophycidae</taxon>
        <taxon>Chaetocerotales</taxon>
        <taxon>Chaetocerotaceae</taxon>
        <taxon>Chaetoceros</taxon>
    </lineage>
</organism>
<evidence type="ECO:0000313" key="2">
    <source>
        <dbReference type="EMBL" id="GFH51669.1"/>
    </source>
</evidence>
<dbReference type="AlphaFoldDB" id="A0AAD3CTR2"/>
<feature type="region of interest" description="Disordered" evidence="1">
    <location>
        <begin position="317"/>
        <end position="383"/>
    </location>
</feature>
<sequence length="469" mass="52769">MVCSNYQTDSLHHADHHWATAQEDVSDVVKFKNGTSKIIIVQENRDAATSVNEVDKSDESVSTFSNSSESDNVSASHLQAWRQYSSSSSVEESDDDASEIQKYCIDSVPKATPHSDKQDYLDRPSAPLTVPRHSGLNALQIKTRRDDSPFHIRMTSKDSSSENMVNDAQMARKTVSNEHVFRTKRDESPIYDRLATQETFSSKGKRSSKYPSRPRGRAFHTFLKSDDSVAGTKVSTLSKLPHASPARVRAPSPFSSSGESVHERLASQQTYSSNDWRRAEKTVRAPSPRPFYTLVTAGSFTGSDDFSDITMRMRVTPVRTRKSNAHEKGIRTKWPQPKPEKQLRPRLPPSSGKVNRSCEESTSKKDSVTKSPVDKKKSPSQSNVYHRIGSLEGKTMVRRGTINAQRAYSRQCERSQPDIYQRLIDRGNKAAMKNILLKAKEKEHEHNTFAESCKNALMRKFKGSTLLRV</sequence>
<evidence type="ECO:0000256" key="1">
    <source>
        <dbReference type="SAM" id="MobiDB-lite"/>
    </source>
</evidence>
<proteinExistence type="predicted"/>
<name>A0AAD3CTR2_9STRA</name>
<feature type="region of interest" description="Disordered" evidence="1">
    <location>
        <begin position="109"/>
        <end position="131"/>
    </location>
</feature>
<gene>
    <name evidence="2" type="ORF">CTEN210_08145</name>
</gene>
<feature type="region of interest" description="Disordered" evidence="1">
    <location>
        <begin position="196"/>
        <end position="217"/>
    </location>
</feature>
<comment type="caution">
    <text evidence="2">The sequence shown here is derived from an EMBL/GenBank/DDBJ whole genome shotgun (WGS) entry which is preliminary data.</text>
</comment>
<dbReference type="Proteomes" id="UP001054902">
    <property type="component" value="Unassembled WGS sequence"/>
</dbReference>
<feature type="compositionally biased region" description="Basic and acidic residues" evidence="1">
    <location>
        <begin position="356"/>
        <end position="377"/>
    </location>
</feature>
<evidence type="ECO:0000313" key="3">
    <source>
        <dbReference type="Proteomes" id="UP001054902"/>
    </source>
</evidence>
<feature type="region of interest" description="Disordered" evidence="1">
    <location>
        <begin position="50"/>
        <end position="76"/>
    </location>
</feature>
<feature type="compositionally biased region" description="Basic residues" evidence="1">
    <location>
        <begin position="203"/>
        <end position="217"/>
    </location>
</feature>
<keyword evidence="3" id="KW-1185">Reference proteome</keyword>
<reference evidence="2 3" key="1">
    <citation type="journal article" date="2021" name="Sci. Rep.">
        <title>The genome of the diatom Chaetoceros tenuissimus carries an ancient integrated fragment of an extant virus.</title>
        <authorList>
            <person name="Hongo Y."/>
            <person name="Kimura K."/>
            <person name="Takaki Y."/>
            <person name="Yoshida Y."/>
            <person name="Baba S."/>
            <person name="Kobayashi G."/>
            <person name="Nagasaki K."/>
            <person name="Hano T."/>
            <person name="Tomaru Y."/>
        </authorList>
    </citation>
    <scope>NUCLEOTIDE SEQUENCE [LARGE SCALE GENOMIC DNA]</scope>
    <source>
        <strain evidence="2 3">NIES-3715</strain>
    </source>
</reference>
<feature type="compositionally biased region" description="Low complexity" evidence="1">
    <location>
        <begin position="60"/>
        <end position="76"/>
    </location>
</feature>
<accession>A0AAD3CTR2</accession>
<feature type="compositionally biased region" description="Basic and acidic residues" evidence="1">
    <location>
        <begin position="113"/>
        <end position="122"/>
    </location>
</feature>